<evidence type="ECO:0000256" key="1">
    <source>
        <dbReference type="SAM" id="MobiDB-lite"/>
    </source>
</evidence>
<accession>A0A133KBU9</accession>
<dbReference type="EMBL" id="LRPN01000183">
    <property type="protein sequence ID" value="KWZ76954.1"/>
    <property type="molecule type" value="Genomic_DNA"/>
</dbReference>
<dbReference type="Proteomes" id="UP000070376">
    <property type="component" value="Unassembled WGS sequence"/>
</dbReference>
<sequence length="85" mass="9717">MEKRSNKQENFQKNKEGRLQRPSAHPGPGNLACNEANPKTGKQRTERGAVFFFYSIQKTGPENRTRKIKKGGILMIVRLPESRPH</sequence>
<gene>
    <name evidence="2" type="ORF">HMPREF3213_03556</name>
</gene>
<dbReference type="AlphaFoldDB" id="A0A133KBU9"/>
<reference evidence="2" key="1">
    <citation type="submission" date="2016-01" db="EMBL/GenBank/DDBJ databases">
        <authorList>
            <person name="Oliw E.H."/>
        </authorList>
    </citation>
    <scope>NUCLEOTIDE SEQUENCE [LARGE SCALE GENOMIC DNA]</scope>
    <source>
        <strain evidence="2">GED7749B</strain>
    </source>
</reference>
<proteinExistence type="predicted"/>
<evidence type="ECO:0000313" key="2">
    <source>
        <dbReference type="EMBL" id="KWZ76954.1"/>
    </source>
</evidence>
<feature type="compositionally biased region" description="Basic and acidic residues" evidence="1">
    <location>
        <begin position="1"/>
        <end position="19"/>
    </location>
</feature>
<feature type="region of interest" description="Disordered" evidence="1">
    <location>
        <begin position="1"/>
        <end position="44"/>
    </location>
</feature>
<protein>
    <submittedName>
        <fullName evidence="2">Uncharacterized protein</fullName>
    </submittedName>
</protein>
<name>A0A133KBU9_HEYCO</name>
<dbReference type="PATRIC" id="fig|1398.22.peg.3562"/>
<organism evidence="2">
    <name type="scientific">Heyndrickxia coagulans</name>
    <name type="common">Weizmannia coagulans</name>
    <dbReference type="NCBI Taxonomy" id="1398"/>
    <lineage>
        <taxon>Bacteria</taxon>
        <taxon>Bacillati</taxon>
        <taxon>Bacillota</taxon>
        <taxon>Bacilli</taxon>
        <taxon>Bacillales</taxon>
        <taxon>Bacillaceae</taxon>
        <taxon>Heyndrickxia</taxon>
    </lineage>
</organism>
<comment type="caution">
    <text evidence="2">The sequence shown here is derived from an EMBL/GenBank/DDBJ whole genome shotgun (WGS) entry which is preliminary data.</text>
</comment>